<evidence type="ECO:0000256" key="3">
    <source>
        <dbReference type="SAM" id="SignalP"/>
    </source>
</evidence>
<dbReference type="InterPro" id="IPR038656">
    <property type="entry name" value="Peptidase_G1_sf"/>
</dbReference>
<proteinExistence type="predicted"/>
<feature type="active site" description="Proton acceptor" evidence="1">
    <location>
        <position position="221"/>
    </location>
</feature>
<evidence type="ECO:0000313" key="5">
    <source>
        <dbReference type="Proteomes" id="UP001305647"/>
    </source>
</evidence>
<dbReference type="CDD" id="cd13426">
    <property type="entry name" value="Peptidase_G1"/>
    <property type="match status" value="1"/>
</dbReference>
<dbReference type="PANTHER" id="PTHR37536">
    <property type="entry name" value="PUTATIVE (AFU_ORTHOLOGUE AFUA_3G02970)-RELATED"/>
    <property type="match status" value="1"/>
</dbReference>
<evidence type="ECO:0000256" key="1">
    <source>
        <dbReference type="PIRSR" id="PIRSR600250-50"/>
    </source>
</evidence>
<dbReference type="PANTHER" id="PTHR37536:SF1">
    <property type="entry name" value="ASPERGILLOPEPSIN, PUTAITVE (AFU_ORTHOLOGUE AFUA_7G01200)"/>
    <property type="match status" value="1"/>
</dbReference>
<sequence length="282" mass="30464">MRWTMVALLGSALVARSALAEPEMTFTVEATKKGVPIPQSEIKIVPSAFGRSRKGHGPPPPQPGHGAHRKTRRANPTANSANWCGSVNTTPSNDQITVIHGSFTHPGCTKRTGQSYPQAAASWVGIDGDSWTSALLQAGTVCIVRLIYAHSSPWWQWVPSGAYTISSMPVAVDDWFEITINTTSTTAATVCVTNLSQATSYTISITNGATLARVNADWVIERPYYGASLAGFPTFTDVWFYEAWTTRTGGTGLGILGAKQYQIPSLCASEEWDDEHQVSWSL</sequence>
<gene>
    <name evidence="4" type="ORF">N658DRAFT_536034</name>
</gene>
<reference evidence="4" key="1">
    <citation type="journal article" date="2023" name="Mol. Phylogenet. Evol.">
        <title>Genome-scale phylogeny and comparative genomics of the fungal order Sordariales.</title>
        <authorList>
            <person name="Hensen N."/>
            <person name="Bonometti L."/>
            <person name="Westerberg I."/>
            <person name="Brannstrom I.O."/>
            <person name="Guillou S."/>
            <person name="Cros-Aarteil S."/>
            <person name="Calhoun S."/>
            <person name="Haridas S."/>
            <person name="Kuo A."/>
            <person name="Mondo S."/>
            <person name="Pangilinan J."/>
            <person name="Riley R."/>
            <person name="LaButti K."/>
            <person name="Andreopoulos B."/>
            <person name="Lipzen A."/>
            <person name="Chen C."/>
            <person name="Yan M."/>
            <person name="Daum C."/>
            <person name="Ng V."/>
            <person name="Clum A."/>
            <person name="Steindorff A."/>
            <person name="Ohm R.A."/>
            <person name="Martin F."/>
            <person name="Silar P."/>
            <person name="Natvig D.O."/>
            <person name="Lalanne C."/>
            <person name="Gautier V."/>
            <person name="Ament-Velasquez S.L."/>
            <person name="Kruys A."/>
            <person name="Hutchinson M.I."/>
            <person name="Powell A.J."/>
            <person name="Barry K."/>
            <person name="Miller A.N."/>
            <person name="Grigoriev I.V."/>
            <person name="Debuchy R."/>
            <person name="Gladieux P."/>
            <person name="Hiltunen Thoren M."/>
            <person name="Johannesson H."/>
        </authorList>
    </citation>
    <scope>NUCLEOTIDE SEQUENCE</scope>
    <source>
        <strain evidence="4">CBS 757.83</strain>
    </source>
</reference>
<evidence type="ECO:0000256" key="2">
    <source>
        <dbReference type="SAM" id="MobiDB-lite"/>
    </source>
</evidence>
<protein>
    <submittedName>
        <fullName evidence="4">Concanavalin A-like lectin/glucanase</fullName>
    </submittedName>
</protein>
<comment type="caution">
    <text evidence="4">The sequence shown here is derived from an EMBL/GenBank/DDBJ whole genome shotgun (WGS) entry which is preliminary data.</text>
</comment>
<evidence type="ECO:0000313" key="4">
    <source>
        <dbReference type="EMBL" id="KAK4100576.1"/>
    </source>
</evidence>
<feature type="chain" id="PRO_5042992768" evidence="3">
    <location>
        <begin position="21"/>
        <end position="282"/>
    </location>
</feature>
<dbReference type="InterPro" id="IPR013320">
    <property type="entry name" value="ConA-like_dom_sf"/>
</dbReference>
<dbReference type="PRINTS" id="PR00977">
    <property type="entry name" value="SCYTLDPTASE"/>
</dbReference>
<dbReference type="AlphaFoldDB" id="A0AAN6Q411"/>
<feature type="region of interest" description="Disordered" evidence="2">
    <location>
        <begin position="49"/>
        <end position="80"/>
    </location>
</feature>
<accession>A0AAN6Q411</accession>
<feature type="signal peptide" evidence="3">
    <location>
        <begin position="1"/>
        <end position="20"/>
    </location>
</feature>
<dbReference type="SUPFAM" id="SSF49899">
    <property type="entry name" value="Concanavalin A-like lectins/glucanases"/>
    <property type="match status" value="1"/>
</dbReference>
<reference evidence="4" key="2">
    <citation type="submission" date="2023-05" db="EMBL/GenBank/DDBJ databases">
        <authorList>
            <consortium name="Lawrence Berkeley National Laboratory"/>
            <person name="Steindorff A."/>
            <person name="Hensen N."/>
            <person name="Bonometti L."/>
            <person name="Westerberg I."/>
            <person name="Brannstrom I.O."/>
            <person name="Guillou S."/>
            <person name="Cros-Aarteil S."/>
            <person name="Calhoun S."/>
            <person name="Haridas S."/>
            <person name="Kuo A."/>
            <person name="Mondo S."/>
            <person name="Pangilinan J."/>
            <person name="Riley R."/>
            <person name="Labutti K."/>
            <person name="Andreopoulos B."/>
            <person name="Lipzen A."/>
            <person name="Chen C."/>
            <person name="Yanf M."/>
            <person name="Daum C."/>
            <person name="Ng V."/>
            <person name="Clum A."/>
            <person name="Ohm R."/>
            <person name="Martin F."/>
            <person name="Silar P."/>
            <person name="Natvig D."/>
            <person name="Lalanne C."/>
            <person name="Gautier V."/>
            <person name="Ament-Velasquez S.L."/>
            <person name="Kruys A."/>
            <person name="Hutchinson M.I."/>
            <person name="Powell A.J."/>
            <person name="Barry K."/>
            <person name="Miller A.N."/>
            <person name="Grigoriev I.V."/>
            <person name="Debuchy R."/>
            <person name="Gladieux P."/>
            <person name="Thoren M.H."/>
            <person name="Johannesson H."/>
        </authorList>
    </citation>
    <scope>NUCLEOTIDE SEQUENCE</scope>
    <source>
        <strain evidence="4">CBS 757.83</strain>
    </source>
</reference>
<dbReference type="GO" id="GO:0070007">
    <property type="term" value="F:glutamic-type endopeptidase activity"/>
    <property type="evidence" value="ECO:0007669"/>
    <property type="project" value="InterPro"/>
</dbReference>
<dbReference type="Gene3D" id="2.60.120.700">
    <property type="entry name" value="Peptidase G1"/>
    <property type="match status" value="1"/>
</dbReference>
<dbReference type="Pfam" id="PF01828">
    <property type="entry name" value="Peptidase_A4"/>
    <property type="match status" value="1"/>
</dbReference>
<keyword evidence="3" id="KW-0732">Signal</keyword>
<dbReference type="GO" id="GO:0006508">
    <property type="term" value="P:proteolysis"/>
    <property type="evidence" value="ECO:0007669"/>
    <property type="project" value="InterPro"/>
</dbReference>
<dbReference type="EMBL" id="MU863640">
    <property type="protein sequence ID" value="KAK4100576.1"/>
    <property type="molecule type" value="Genomic_DNA"/>
</dbReference>
<dbReference type="Proteomes" id="UP001305647">
    <property type="component" value="Unassembled WGS sequence"/>
</dbReference>
<name>A0AAN6Q411_9PEZI</name>
<organism evidence="4 5">
    <name type="scientific">Parathielavia hyrcaniae</name>
    <dbReference type="NCBI Taxonomy" id="113614"/>
    <lineage>
        <taxon>Eukaryota</taxon>
        <taxon>Fungi</taxon>
        <taxon>Dikarya</taxon>
        <taxon>Ascomycota</taxon>
        <taxon>Pezizomycotina</taxon>
        <taxon>Sordariomycetes</taxon>
        <taxon>Sordariomycetidae</taxon>
        <taxon>Sordariales</taxon>
        <taxon>Chaetomiaceae</taxon>
        <taxon>Parathielavia</taxon>
    </lineage>
</organism>
<dbReference type="InterPro" id="IPR000250">
    <property type="entry name" value="Peptidase_G1"/>
</dbReference>
<keyword evidence="5" id="KW-1185">Reference proteome</keyword>